<dbReference type="PANTHER" id="PTHR24180">
    <property type="entry name" value="CYCLIN-DEPENDENT KINASE INHIBITOR 2C-RELATED"/>
    <property type="match status" value="1"/>
</dbReference>
<gene>
    <name evidence="5" type="ORF">TOPH_02409</name>
</gene>
<name>A0A0L0NFT0_TOLOC</name>
<feature type="repeat" description="ANK" evidence="3">
    <location>
        <begin position="525"/>
        <end position="557"/>
    </location>
</feature>
<reference evidence="5 6" key="1">
    <citation type="journal article" date="2015" name="BMC Genomics">
        <title>The genome of the truffle-parasite Tolypocladium ophioglossoides and the evolution of antifungal peptaibiotics.</title>
        <authorList>
            <person name="Quandt C.A."/>
            <person name="Bushley K.E."/>
            <person name="Spatafora J.W."/>
        </authorList>
    </citation>
    <scope>NUCLEOTIDE SEQUENCE [LARGE SCALE GENOMIC DNA]</scope>
    <source>
        <strain evidence="5 6">CBS 100239</strain>
    </source>
</reference>
<feature type="repeat" description="ANK" evidence="3">
    <location>
        <begin position="625"/>
        <end position="657"/>
    </location>
</feature>
<dbReference type="InterPro" id="IPR051637">
    <property type="entry name" value="Ank_repeat_dom-contain_49"/>
</dbReference>
<dbReference type="Pfam" id="PF00023">
    <property type="entry name" value="Ank"/>
    <property type="match status" value="1"/>
</dbReference>
<evidence type="ECO:0000313" key="5">
    <source>
        <dbReference type="EMBL" id="KND92903.1"/>
    </source>
</evidence>
<dbReference type="PRINTS" id="PR01415">
    <property type="entry name" value="ANKYRIN"/>
</dbReference>
<feature type="repeat" description="ANK" evidence="3">
    <location>
        <begin position="692"/>
        <end position="724"/>
    </location>
</feature>
<dbReference type="SUPFAM" id="SSF48403">
    <property type="entry name" value="Ankyrin repeat"/>
    <property type="match status" value="1"/>
</dbReference>
<evidence type="ECO:0000259" key="4">
    <source>
        <dbReference type="Pfam" id="PF06985"/>
    </source>
</evidence>
<dbReference type="Proteomes" id="UP000036947">
    <property type="component" value="Unassembled WGS sequence"/>
</dbReference>
<feature type="repeat" description="ANK" evidence="3">
    <location>
        <begin position="659"/>
        <end position="691"/>
    </location>
</feature>
<dbReference type="Pfam" id="PF12796">
    <property type="entry name" value="Ank_2"/>
    <property type="match status" value="2"/>
</dbReference>
<accession>A0A0L0NFT0</accession>
<dbReference type="PROSITE" id="PS50088">
    <property type="entry name" value="ANK_REPEAT"/>
    <property type="match status" value="5"/>
</dbReference>
<keyword evidence="1" id="KW-0677">Repeat</keyword>
<organism evidence="5 6">
    <name type="scientific">Tolypocladium ophioglossoides (strain CBS 100239)</name>
    <name type="common">Snaketongue truffleclub</name>
    <name type="synonym">Elaphocordyceps ophioglossoides</name>
    <dbReference type="NCBI Taxonomy" id="1163406"/>
    <lineage>
        <taxon>Eukaryota</taxon>
        <taxon>Fungi</taxon>
        <taxon>Dikarya</taxon>
        <taxon>Ascomycota</taxon>
        <taxon>Pezizomycotina</taxon>
        <taxon>Sordariomycetes</taxon>
        <taxon>Hypocreomycetidae</taxon>
        <taxon>Hypocreales</taxon>
        <taxon>Ophiocordycipitaceae</taxon>
        <taxon>Tolypocladium</taxon>
    </lineage>
</organism>
<evidence type="ECO:0000256" key="1">
    <source>
        <dbReference type="ARBA" id="ARBA00022737"/>
    </source>
</evidence>
<evidence type="ECO:0000256" key="3">
    <source>
        <dbReference type="PROSITE-ProRule" id="PRU00023"/>
    </source>
</evidence>
<dbReference type="Gene3D" id="1.25.40.20">
    <property type="entry name" value="Ankyrin repeat-containing domain"/>
    <property type="match status" value="3"/>
</dbReference>
<dbReference type="InterPro" id="IPR010730">
    <property type="entry name" value="HET"/>
</dbReference>
<dbReference type="PROSITE" id="PS50297">
    <property type="entry name" value="ANK_REP_REGION"/>
    <property type="match status" value="5"/>
</dbReference>
<dbReference type="OrthoDB" id="20872at2759"/>
<dbReference type="InterPro" id="IPR002110">
    <property type="entry name" value="Ankyrin_rpt"/>
</dbReference>
<feature type="domain" description="Heterokaryon incompatibility" evidence="4">
    <location>
        <begin position="122"/>
        <end position="196"/>
    </location>
</feature>
<dbReference type="PANTHER" id="PTHR24180:SF45">
    <property type="entry name" value="POLY [ADP-RIBOSE] POLYMERASE TANKYRASE"/>
    <property type="match status" value="1"/>
</dbReference>
<evidence type="ECO:0000256" key="2">
    <source>
        <dbReference type="ARBA" id="ARBA00023043"/>
    </source>
</evidence>
<feature type="repeat" description="ANK" evidence="3">
    <location>
        <begin position="558"/>
        <end position="590"/>
    </location>
</feature>
<dbReference type="Pfam" id="PF06985">
    <property type="entry name" value="HET"/>
    <property type="match status" value="1"/>
</dbReference>
<proteinExistence type="predicted"/>
<dbReference type="STRING" id="1163406.A0A0L0NFT0"/>
<keyword evidence="2 3" id="KW-0040">ANK repeat</keyword>
<evidence type="ECO:0000313" key="6">
    <source>
        <dbReference type="Proteomes" id="UP000036947"/>
    </source>
</evidence>
<dbReference type="AlphaFoldDB" id="A0A0L0NFT0"/>
<dbReference type="EMBL" id="LFRF01000004">
    <property type="protein sequence ID" value="KND92903.1"/>
    <property type="molecule type" value="Genomic_DNA"/>
</dbReference>
<protein>
    <submittedName>
        <fullName evidence="5">Ankyrin-3</fullName>
    </submittedName>
</protein>
<dbReference type="SMART" id="SM00248">
    <property type="entry name" value="ANK"/>
    <property type="match status" value="6"/>
</dbReference>
<comment type="caution">
    <text evidence="5">The sequence shown here is derived from an EMBL/GenBank/DDBJ whole genome shotgun (WGS) entry which is preliminary data.</text>
</comment>
<dbReference type="InterPro" id="IPR036770">
    <property type="entry name" value="Ankyrin_rpt-contain_sf"/>
</dbReference>
<keyword evidence="6" id="KW-1185">Reference proteome</keyword>
<sequence>MGSSSDDLMEAFRRATEDLHICPNRVWAVAEEKLPKLLPTHNGTKHWTNAEVNSHESCTFDFCEYSQRDFTAVQQRHECKERNYMLLRSQFSRTILVNAASEGRSTVWSLAGNAMLEPHRPYMAVSHVWSDGTGTGAWRDGEVNECLYAFFQGIAKQFHCEGIWWDTLCIPRDKAARNKAIQNIQSNYQDARITLVHDIFLRNWDWCPETACFAILMSPWFSRGWTALELAKSRKVKVIFKGPRGPLIKDLDEHILAEENEPSSPRKEASRIIRNLRKGFTTLNDLLAVLRPRNTSWPKDRATISALLVGVTPEEMQQDTYKSILKKIGQVSPGHLFHNAATMSKGPSWCPTSLFSMPLDSSERLLTISDNGDLLGKWYRRKWDAKIGEKCFWDGMHPLIRRRIQDAFQRPEPCLLLAECGNARRALVVQKMQGTETLQVQYVGAVYFQDLAGDNWTPEEVIIHGSGNTGTGVWGGATHSNTKAMDKEEQSKSISSEMFRRAVWRGEAKPDGLDGLDELDEPDQLGQRPLHLAAERGDKLMVESLLRHKVDLHAQCKIGQTPLHRAAWGGSANVAKLLLREGSERTTKDTDGNIALHIAAQMGFEPVVQLFIEDKKSLVNAEGYNNLTPLHYATMNGHEEVAQLLMKEGAKLDAKDSAIGWTPLHCAVDHGVEGQVKFLVEHGADVNAECKFGWTPLHVAAMNGLEDVVRLLLGHKFKIKADKYGWTPRHFAEINGHSEVDFAA</sequence>